<dbReference type="EMBL" id="CM055094">
    <property type="protein sequence ID" value="KAJ7561736.1"/>
    <property type="molecule type" value="Genomic_DNA"/>
</dbReference>
<keyword evidence="2" id="KW-1185">Reference proteome</keyword>
<organism evidence="1 2">
    <name type="scientific">Diphasiastrum complanatum</name>
    <name type="common">Issler's clubmoss</name>
    <name type="synonym">Lycopodium complanatum</name>
    <dbReference type="NCBI Taxonomy" id="34168"/>
    <lineage>
        <taxon>Eukaryota</taxon>
        <taxon>Viridiplantae</taxon>
        <taxon>Streptophyta</taxon>
        <taxon>Embryophyta</taxon>
        <taxon>Tracheophyta</taxon>
        <taxon>Lycopodiopsida</taxon>
        <taxon>Lycopodiales</taxon>
        <taxon>Lycopodiaceae</taxon>
        <taxon>Lycopodioideae</taxon>
        <taxon>Diphasiastrum</taxon>
    </lineage>
</organism>
<proteinExistence type="predicted"/>
<comment type="caution">
    <text evidence="1">The sequence shown here is derived from an EMBL/GenBank/DDBJ whole genome shotgun (WGS) entry which is preliminary data.</text>
</comment>
<reference evidence="2" key="1">
    <citation type="journal article" date="2024" name="Proc. Natl. Acad. Sci. U.S.A.">
        <title>Extraordinary preservation of gene collinearity over three hundred million years revealed in homosporous lycophytes.</title>
        <authorList>
            <person name="Li C."/>
            <person name="Wickell D."/>
            <person name="Kuo L.Y."/>
            <person name="Chen X."/>
            <person name="Nie B."/>
            <person name="Liao X."/>
            <person name="Peng D."/>
            <person name="Ji J."/>
            <person name="Jenkins J."/>
            <person name="Williams M."/>
            <person name="Shu S."/>
            <person name="Plott C."/>
            <person name="Barry K."/>
            <person name="Rajasekar S."/>
            <person name="Grimwood J."/>
            <person name="Han X."/>
            <person name="Sun S."/>
            <person name="Hou Z."/>
            <person name="He W."/>
            <person name="Dai G."/>
            <person name="Sun C."/>
            <person name="Schmutz J."/>
            <person name="Leebens-Mack J.H."/>
            <person name="Li F.W."/>
            <person name="Wang L."/>
        </authorList>
    </citation>
    <scope>NUCLEOTIDE SEQUENCE [LARGE SCALE GENOMIC DNA]</scope>
    <source>
        <strain evidence="2">cv. PW_Plant_1</strain>
    </source>
</reference>
<evidence type="ECO:0000313" key="2">
    <source>
        <dbReference type="Proteomes" id="UP001162992"/>
    </source>
</evidence>
<gene>
    <name evidence="1" type="ORF">O6H91_03G039100</name>
</gene>
<accession>A0ACC2E5B4</accession>
<protein>
    <submittedName>
        <fullName evidence="1">Uncharacterized protein</fullName>
    </submittedName>
</protein>
<dbReference type="Proteomes" id="UP001162992">
    <property type="component" value="Chromosome 3"/>
</dbReference>
<evidence type="ECO:0000313" key="1">
    <source>
        <dbReference type="EMBL" id="KAJ7561736.1"/>
    </source>
</evidence>
<name>A0ACC2E5B4_DIPCM</name>
<sequence length="331" mass="37039">MESMDQRMKQHEVQIVSWKHFPLLLGDSRKQFPRASCIEEPEDLSEKSESSGASDLLCSVDETCSPDFVANYKLKTDLLKAFFIGTFITAGGVAICHPWGLKNQNLVMSLVFFLGYAGIMFEECLAFNKSGVALLMAVTLWTIHSRGASSPDVAVELYKSFEEVSEVIFFLLGAMTIVEIIDAHQGFKLLSDFITVRNPRCLLWVVGGITFVVSSLLDNLTTTIMMVSLLRKLVPDSDKEQRKLLGASVVIAANVGGAWTPIGDVTTTMLWINGQISTLRTMKVIFFVLVEDGSNVGHKWDTMKYRRMQILLLFVRMTCDILCENFFFSLL</sequence>